<comment type="caution">
    <text evidence="1">The sequence shown here is derived from an EMBL/GenBank/DDBJ whole genome shotgun (WGS) entry which is preliminary data.</text>
</comment>
<reference evidence="1 2" key="1">
    <citation type="submission" date="2016-04" db="EMBL/GenBank/DDBJ databases">
        <title>ATOL: Assembling a taxonomically balanced genome-scale reconstruction of the evolutionary history of the Enterobacteriaceae.</title>
        <authorList>
            <person name="Plunkett G.III."/>
            <person name="Neeno-Eckwall E.C."/>
            <person name="Glasner J.D."/>
            <person name="Perna N.T."/>
        </authorList>
    </citation>
    <scope>NUCLEOTIDE SEQUENCE [LARGE SCALE GENOMIC DNA]</scope>
    <source>
        <strain evidence="1 2">ATCC 51603</strain>
    </source>
</reference>
<dbReference type="PANTHER" id="PTHR43881">
    <property type="entry name" value="GAMMA-GLUTAMYLTRANSPEPTIDASE (AFU_ORTHOLOGUE AFUA_4G13580)"/>
    <property type="match status" value="1"/>
</dbReference>
<dbReference type="InterPro" id="IPR029055">
    <property type="entry name" value="Ntn_hydrolases_N"/>
</dbReference>
<evidence type="ECO:0000313" key="2">
    <source>
        <dbReference type="Proteomes" id="UP000078386"/>
    </source>
</evidence>
<dbReference type="AlphaFoldDB" id="A0A1B7JSQ6"/>
<dbReference type="PRINTS" id="PR01210">
    <property type="entry name" value="GGTRANSPTASE"/>
</dbReference>
<keyword evidence="1" id="KW-0808">Transferase</keyword>
<keyword evidence="1" id="KW-0012">Acyltransferase</keyword>
<gene>
    <name evidence="1" type="ORF">M989_03002</name>
</gene>
<protein>
    <submittedName>
        <fullName evidence="1">Gamma-glutamyltranspeptidase</fullName>
        <ecNumber evidence="1">2.3.2.2</ecNumber>
    </submittedName>
</protein>
<sequence>MTQIQSAKCMQGMAVAPHSLAAESAVAVLRDGGNAVEAMVAAAATVAVVYPHMNGIGGDGFWLISRPGEEPVAIQACGFAAEKANIDFYRQAGYTQVPVRGPLAANTVAGTVGGWERALEWAGEHTDNAALPLTRLLHDAIHYARHGVPVTSGLHQQITARLPQLGQYPGFCGLFAPEGQALTPDDLLL</sequence>
<proteinExistence type="predicted"/>
<dbReference type="PATRIC" id="fig|1354264.4.peg.3128"/>
<dbReference type="PANTHER" id="PTHR43881:SF5">
    <property type="entry name" value="GAMMA-GLUTAMYLTRANSPEPTIDASE"/>
    <property type="match status" value="1"/>
</dbReference>
<dbReference type="Pfam" id="PF01019">
    <property type="entry name" value="G_glu_transpept"/>
    <property type="match status" value="1"/>
</dbReference>
<dbReference type="EC" id="2.3.2.2" evidence="1"/>
<organism evidence="1 2">
    <name type="scientific">Kluyvera georgiana ATCC 51603</name>
    <dbReference type="NCBI Taxonomy" id="1354264"/>
    <lineage>
        <taxon>Bacteria</taxon>
        <taxon>Pseudomonadati</taxon>
        <taxon>Pseudomonadota</taxon>
        <taxon>Gammaproteobacteria</taxon>
        <taxon>Enterobacterales</taxon>
        <taxon>Enterobacteriaceae</taxon>
        <taxon>Kluyvera</taxon>
    </lineage>
</organism>
<dbReference type="Proteomes" id="UP000078386">
    <property type="component" value="Unassembled WGS sequence"/>
</dbReference>
<dbReference type="EMBL" id="LXEU01000062">
    <property type="protein sequence ID" value="OAT50941.1"/>
    <property type="molecule type" value="Genomic_DNA"/>
</dbReference>
<dbReference type="GO" id="GO:0103068">
    <property type="term" value="F:leukotriene C4 gamma-glutamyl transferase activity"/>
    <property type="evidence" value="ECO:0007669"/>
    <property type="project" value="UniProtKB-EC"/>
</dbReference>
<dbReference type="InterPro" id="IPR052896">
    <property type="entry name" value="GGT-like_enzyme"/>
</dbReference>
<evidence type="ECO:0000313" key="1">
    <source>
        <dbReference type="EMBL" id="OAT50941.1"/>
    </source>
</evidence>
<accession>A0A1B7JSQ6</accession>
<dbReference type="SUPFAM" id="SSF56235">
    <property type="entry name" value="N-terminal nucleophile aminohydrolases (Ntn hydrolases)"/>
    <property type="match status" value="1"/>
</dbReference>
<keyword evidence="2" id="KW-1185">Reference proteome</keyword>
<name>A0A1B7JSQ6_9ENTR</name>